<gene>
    <name evidence="2" type="ORF">KI387_031873</name>
</gene>
<evidence type="ECO:0000313" key="2">
    <source>
        <dbReference type="EMBL" id="KAH9287756.1"/>
    </source>
</evidence>
<dbReference type="GO" id="GO:0005739">
    <property type="term" value="C:mitochondrion"/>
    <property type="evidence" value="ECO:0007669"/>
    <property type="project" value="TreeGrafter"/>
</dbReference>
<reference evidence="2 3" key="1">
    <citation type="journal article" date="2021" name="Nat. Plants">
        <title>The Taxus genome provides insights into paclitaxel biosynthesis.</title>
        <authorList>
            <person name="Xiong X."/>
            <person name="Gou J."/>
            <person name="Liao Q."/>
            <person name="Li Y."/>
            <person name="Zhou Q."/>
            <person name="Bi G."/>
            <person name="Li C."/>
            <person name="Du R."/>
            <person name="Wang X."/>
            <person name="Sun T."/>
            <person name="Guo L."/>
            <person name="Liang H."/>
            <person name="Lu P."/>
            <person name="Wu Y."/>
            <person name="Zhang Z."/>
            <person name="Ro D.K."/>
            <person name="Shang Y."/>
            <person name="Huang S."/>
            <person name="Yan J."/>
        </authorList>
    </citation>
    <scope>NUCLEOTIDE SEQUENCE [LARGE SCALE GENOMIC DNA]</scope>
    <source>
        <strain evidence="2">Ta-2019</strain>
    </source>
</reference>
<dbReference type="PANTHER" id="PTHR11807:SF12">
    <property type="entry name" value="CYTOPLASMIC TRNA 2-THIOLATION PROTEIN 1"/>
    <property type="match status" value="1"/>
</dbReference>
<dbReference type="GO" id="GO:0000049">
    <property type="term" value="F:tRNA binding"/>
    <property type="evidence" value="ECO:0007669"/>
    <property type="project" value="TreeGrafter"/>
</dbReference>
<evidence type="ECO:0000313" key="3">
    <source>
        <dbReference type="Proteomes" id="UP000824469"/>
    </source>
</evidence>
<dbReference type="EMBL" id="JAHRHJ020003813">
    <property type="protein sequence ID" value="KAH9287756.1"/>
    <property type="molecule type" value="Genomic_DNA"/>
</dbReference>
<name>A0AA38F3G6_TAXCH</name>
<organism evidence="2 3">
    <name type="scientific">Taxus chinensis</name>
    <name type="common">Chinese yew</name>
    <name type="synonym">Taxus wallichiana var. chinensis</name>
    <dbReference type="NCBI Taxonomy" id="29808"/>
    <lineage>
        <taxon>Eukaryota</taxon>
        <taxon>Viridiplantae</taxon>
        <taxon>Streptophyta</taxon>
        <taxon>Embryophyta</taxon>
        <taxon>Tracheophyta</taxon>
        <taxon>Spermatophyta</taxon>
        <taxon>Pinopsida</taxon>
        <taxon>Pinidae</taxon>
        <taxon>Conifers II</taxon>
        <taxon>Cupressales</taxon>
        <taxon>Taxaceae</taxon>
        <taxon>Taxus</taxon>
    </lineage>
</organism>
<dbReference type="GO" id="GO:0002143">
    <property type="term" value="P:tRNA wobble position uridine thiolation"/>
    <property type="evidence" value="ECO:0007669"/>
    <property type="project" value="TreeGrafter"/>
</dbReference>
<dbReference type="Gene3D" id="3.40.50.620">
    <property type="entry name" value="HUPs"/>
    <property type="match status" value="1"/>
</dbReference>
<dbReference type="PANTHER" id="PTHR11807">
    <property type="entry name" value="ATPASES OF THE PP SUPERFAMILY-RELATED"/>
    <property type="match status" value="1"/>
</dbReference>
<accession>A0AA38F3G6</accession>
<comment type="caution">
    <text evidence="2">The sequence shown here is derived from an EMBL/GenBank/DDBJ whole genome shotgun (WGS) entry which is preliminary data.</text>
</comment>
<dbReference type="InterPro" id="IPR014729">
    <property type="entry name" value="Rossmann-like_a/b/a_fold"/>
</dbReference>
<evidence type="ECO:0000256" key="1">
    <source>
        <dbReference type="ARBA" id="ARBA00022679"/>
    </source>
</evidence>
<dbReference type="GO" id="GO:0002144">
    <property type="term" value="C:cytosolic tRNA wobble base thiouridylase complex"/>
    <property type="evidence" value="ECO:0007669"/>
    <property type="project" value="TreeGrafter"/>
</dbReference>
<feature type="non-terminal residue" evidence="2">
    <location>
        <position position="1"/>
    </location>
</feature>
<proteinExistence type="predicted"/>
<dbReference type="AlphaFoldDB" id="A0AA38F3G6"/>
<dbReference type="Proteomes" id="UP000824469">
    <property type="component" value="Unassembled WGS sequence"/>
</dbReference>
<dbReference type="GO" id="GO:0016740">
    <property type="term" value="F:transferase activity"/>
    <property type="evidence" value="ECO:0007669"/>
    <property type="project" value="UniProtKB-KW"/>
</dbReference>
<keyword evidence="1" id="KW-0808">Transferase</keyword>
<protein>
    <submittedName>
        <fullName evidence="2">Uncharacterized protein</fullName>
    </submittedName>
</protein>
<sequence length="139" mass="15505">MLHKAAEGFGSLPIASRSVFPVSHALPDGEYNILIGDWFNSDYTVLKRRLDMGMFLGMLDDVHINGLSGQSHTFFKVDPGVYSPNAYRGFARDFIKDLEQIRPRAILDIIRSGENFSISSSTKLPEQGVCERCGYISSQ</sequence>
<keyword evidence="3" id="KW-1185">Reference proteome</keyword>